<keyword evidence="4" id="KW-0489">Methyltransferase</keyword>
<dbReference type="SUPFAM" id="SSF53335">
    <property type="entry name" value="S-adenosyl-L-methionine-dependent methyltransferases"/>
    <property type="match status" value="1"/>
</dbReference>
<dbReference type="GO" id="GO:0008168">
    <property type="term" value="F:methyltransferase activity"/>
    <property type="evidence" value="ECO:0007669"/>
    <property type="project" value="UniProtKB-KW"/>
</dbReference>
<dbReference type="InterPro" id="IPR029063">
    <property type="entry name" value="SAM-dependent_MTases_sf"/>
</dbReference>
<dbReference type="InterPro" id="IPR041497">
    <property type="entry name" value="Thump-like"/>
</dbReference>
<dbReference type="OrthoDB" id="1000417at2"/>
<keyword evidence="4" id="KW-0808">Transferase</keyword>
<dbReference type="EMBL" id="MWWZ01000004">
    <property type="protein sequence ID" value="OZG69075.1"/>
    <property type="molecule type" value="Genomic_DNA"/>
</dbReference>
<evidence type="ECO:0000313" key="5">
    <source>
        <dbReference type="Proteomes" id="UP000216057"/>
    </source>
</evidence>
<name>A0A261GD63_9BIFI</name>
<dbReference type="CDD" id="cd02440">
    <property type="entry name" value="AdoMet_MTases"/>
    <property type="match status" value="1"/>
</dbReference>
<protein>
    <submittedName>
        <fullName evidence="4">DNA methyltransferase</fullName>
    </submittedName>
</protein>
<feature type="region of interest" description="Disordered" evidence="1">
    <location>
        <begin position="295"/>
        <end position="322"/>
    </location>
</feature>
<accession>A0A261GD63</accession>
<dbReference type="InterPro" id="IPR054168">
    <property type="entry name" value="PG_1098_Fer"/>
</dbReference>
<sequence>MDVSLRPPTHAHALRAVGPSAAYGVPYNDGVNISDETLAFIRRHRTENVRDLALRAKRGEGLDLPFALDQIAGWQTARAKLPAWAACDGVLYPPHLSMEQCSSQATAEYKRRVARRLVASDGSRRTSMADLTGGFGVDCSYLAREFDDAVYVERQANLCALAEHNMAALGLDHVRVVNGDAEDFLRGMEPVDLIFLDPARRDAHGARTYAIQDCAPDVLGLCDALLGKAPHVMVKLSPMLDWHKTVEDFAGLVAETHIVSTANECKELLLVLSRERHATPRMVCVNDDEVFEPISPISDMSDGEGAAARRRSASRDRELPDPADPASWRYLYEPNASIMKAGCFAQLSALFAVCQIAPNSHLFVAAEPQAGFPGRAFVIDDICTMNKRELKRTLGGLTHANIAVRNFPLNAPQLRAKLKLNDGGDDYLFATTDSAGVHRVIRTHKLV</sequence>
<dbReference type="Pfam" id="PF22013">
    <property type="entry name" value="PG_1098_Fer"/>
    <property type="match status" value="1"/>
</dbReference>
<comment type="caution">
    <text evidence="4">The sequence shown here is derived from an EMBL/GenBank/DDBJ whole genome shotgun (WGS) entry which is preliminary data.</text>
</comment>
<reference evidence="4 5" key="1">
    <citation type="journal article" date="2017" name="BMC Genomics">
        <title>Comparative genomic and phylogenomic analyses of the Bifidobacteriaceae family.</title>
        <authorList>
            <person name="Lugli G.A."/>
            <person name="Milani C."/>
            <person name="Turroni F."/>
            <person name="Duranti S."/>
            <person name="Mancabelli L."/>
            <person name="Mangifesta M."/>
            <person name="Ferrario C."/>
            <person name="Modesto M."/>
            <person name="Mattarelli P."/>
            <person name="Jiri K."/>
            <person name="van Sinderen D."/>
            <person name="Ventura M."/>
        </authorList>
    </citation>
    <scope>NUCLEOTIDE SEQUENCE [LARGE SCALE GENOMIC DNA]</scope>
    <source>
        <strain evidence="4 5">DSM 100216</strain>
    </source>
</reference>
<dbReference type="Gene3D" id="3.40.50.150">
    <property type="entry name" value="Vaccinia Virus protein VP39"/>
    <property type="match status" value="1"/>
</dbReference>
<proteinExistence type="predicted"/>
<dbReference type="Pfam" id="PF18096">
    <property type="entry name" value="Thump_like"/>
    <property type="match status" value="1"/>
</dbReference>
<evidence type="ECO:0000313" key="4">
    <source>
        <dbReference type="EMBL" id="OZG69075.1"/>
    </source>
</evidence>
<feature type="domain" description="PG-1098 ferredoxin-like" evidence="3">
    <location>
        <begin position="330"/>
        <end position="373"/>
    </location>
</feature>
<evidence type="ECO:0000259" key="3">
    <source>
        <dbReference type="Pfam" id="PF22013"/>
    </source>
</evidence>
<gene>
    <name evidence="4" type="ORF">BEUL_0481</name>
</gene>
<evidence type="ECO:0000256" key="1">
    <source>
        <dbReference type="SAM" id="MobiDB-lite"/>
    </source>
</evidence>
<dbReference type="AlphaFoldDB" id="A0A261GD63"/>
<feature type="domain" description="THUMP-like" evidence="2">
    <location>
        <begin position="374"/>
        <end position="444"/>
    </location>
</feature>
<organism evidence="4 5">
    <name type="scientific">Bifidobacterium eulemuris</name>
    <dbReference type="NCBI Taxonomy" id="1765219"/>
    <lineage>
        <taxon>Bacteria</taxon>
        <taxon>Bacillati</taxon>
        <taxon>Actinomycetota</taxon>
        <taxon>Actinomycetes</taxon>
        <taxon>Bifidobacteriales</taxon>
        <taxon>Bifidobacteriaceae</taxon>
        <taxon>Bifidobacterium</taxon>
    </lineage>
</organism>
<dbReference type="GO" id="GO:0032259">
    <property type="term" value="P:methylation"/>
    <property type="evidence" value="ECO:0007669"/>
    <property type="project" value="UniProtKB-KW"/>
</dbReference>
<dbReference type="Gene3D" id="1.10.10.1110">
    <property type="entry name" value="Methyltransferase PG1098, N-terminal domain"/>
    <property type="match status" value="1"/>
</dbReference>
<evidence type="ECO:0000259" key="2">
    <source>
        <dbReference type="Pfam" id="PF18096"/>
    </source>
</evidence>
<dbReference type="Proteomes" id="UP000216057">
    <property type="component" value="Unassembled WGS sequence"/>
</dbReference>